<feature type="transmembrane region" description="Helical" evidence="7">
    <location>
        <begin position="244"/>
        <end position="264"/>
    </location>
</feature>
<dbReference type="Pfam" id="PF03176">
    <property type="entry name" value="MMPL"/>
    <property type="match status" value="2"/>
</dbReference>
<feature type="transmembrane region" description="Helical" evidence="7">
    <location>
        <begin position="36"/>
        <end position="60"/>
    </location>
</feature>
<dbReference type="PROSITE" id="PS50156">
    <property type="entry name" value="SSD"/>
    <property type="match status" value="1"/>
</dbReference>
<feature type="transmembrane region" description="Helical" evidence="7">
    <location>
        <begin position="655"/>
        <end position="677"/>
    </location>
</feature>
<dbReference type="Proteomes" id="UP001499851">
    <property type="component" value="Unassembled WGS sequence"/>
</dbReference>
<evidence type="ECO:0000313" key="9">
    <source>
        <dbReference type="EMBL" id="GAA1670947.1"/>
    </source>
</evidence>
<feature type="transmembrane region" description="Helical" evidence="7">
    <location>
        <begin position="314"/>
        <end position="340"/>
    </location>
</feature>
<keyword evidence="4 7" id="KW-0812">Transmembrane</keyword>
<dbReference type="PANTHER" id="PTHR33406:SF11">
    <property type="entry name" value="MEMBRANE PROTEIN SCO6666-RELATED"/>
    <property type="match status" value="1"/>
</dbReference>
<evidence type="ECO:0000256" key="5">
    <source>
        <dbReference type="ARBA" id="ARBA00022989"/>
    </source>
</evidence>
<dbReference type="PANTHER" id="PTHR33406">
    <property type="entry name" value="MEMBRANE PROTEIN MJ1562-RELATED"/>
    <property type="match status" value="1"/>
</dbReference>
<dbReference type="EMBL" id="BAAAQF010000005">
    <property type="protein sequence ID" value="GAA1670947.1"/>
    <property type="molecule type" value="Genomic_DNA"/>
</dbReference>
<evidence type="ECO:0000313" key="10">
    <source>
        <dbReference type="Proteomes" id="UP001499851"/>
    </source>
</evidence>
<keyword evidence="5 7" id="KW-1133">Transmembrane helix</keyword>
<keyword evidence="3" id="KW-1003">Cell membrane</keyword>
<accession>A0ABN2GGK1</accession>
<feature type="transmembrane region" description="Helical" evidence="7">
    <location>
        <begin position="190"/>
        <end position="209"/>
    </location>
</feature>
<gene>
    <name evidence="9" type="ORF">GCM10009830_16120</name>
</gene>
<comment type="similarity">
    <text evidence="2">Belongs to the resistance-nodulation-cell division (RND) (TC 2.A.6) family. MmpL subfamily.</text>
</comment>
<feature type="domain" description="SSD" evidence="8">
    <location>
        <begin position="214"/>
        <end position="339"/>
    </location>
</feature>
<feature type="transmembrane region" description="Helical" evidence="7">
    <location>
        <begin position="214"/>
        <end position="232"/>
    </location>
</feature>
<feature type="transmembrane region" description="Helical" evidence="7">
    <location>
        <begin position="552"/>
        <end position="569"/>
    </location>
</feature>
<evidence type="ECO:0000256" key="4">
    <source>
        <dbReference type="ARBA" id="ARBA00022692"/>
    </source>
</evidence>
<evidence type="ECO:0000256" key="7">
    <source>
        <dbReference type="SAM" id="Phobius"/>
    </source>
</evidence>
<feature type="transmembrane region" description="Helical" evidence="7">
    <location>
        <begin position="625"/>
        <end position="649"/>
    </location>
</feature>
<dbReference type="InterPro" id="IPR050545">
    <property type="entry name" value="Mycobact_MmpL"/>
</dbReference>
<sequence>MRLEPAPRESRGMEPDLALARSRMARLSDWTQRRPLIALLTWVLVFGASIGAAAAIGAAFDDDYSMPGTESQELTDLLADRAPDADRLTVQVVFAADSVTAEQDRVTALLDEIDAMPGVGDVSDPFTEPGAISDDGTVGYATAVFDGTTAEAAELLPLAEDAAGDGLEVALGGDPVREAEEGGGGGAAEGVGILAALVILVLMFGSFLAASLPLITAVFAVGTTFCLAQLVSHVTTLPTYLTPILFLVGLGVGVDYALLIFARFRSELLGGASRRDAAATALDTAGRSVLFAGSVVIVALVGLYALGLGALQSVSIAVALVVLVTMAASVTLLPALLALFGKRIERRVRTHAAKAKGVPGRRWNAWSRLVEKQAWLAIVLVTVGLVALAAPLTGIRLGFADAGTESEELQSRRAYDLLSDGFGAGFNGPLLVVTDGTEAEAQDAYTAIDGLEAVEFVSPAAPIGEDLWMSTVIGTAGPSDEATVDLVHQLRGDVLDDAAGDQLVGGATAAAIDFSDIIEQRAPLFLILVVGLSMLLLMVVFRSILIPVKAAILNLLTIGASLGLVTWMFQDGALGAEPGPIEAFVPVMSFAIIFGLSMDYEVFLMSRMREEWVRTGDAAESVRRGLASTGGVVTAAAAIMIAVFGAFVFSESRLLQQFGVGMAAAIFIDAFVIRVLLVPAIMKVMGRAAWWMPRWLDRALPHVTVEPEPAPEPARV</sequence>
<keyword evidence="6 7" id="KW-0472">Membrane</keyword>
<feature type="transmembrane region" description="Helical" evidence="7">
    <location>
        <begin position="581"/>
        <end position="604"/>
    </location>
</feature>
<dbReference type="InterPro" id="IPR004869">
    <property type="entry name" value="MMPL_dom"/>
</dbReference>
<comment type="caution">
    <text evidence="9">The sequence shown here is derived from an EMBL/GenBank/DDBJ whole genome shotgun (WGS) entry which is preliminary data.</text>
</comment>
<dbReference type="SUPFAM" id="SSF82866">
    <property type="entry name" value="Multidrug efflux transporter AcrB transmembrane domain"/>
    <property type="match status" value="2"/>
</dbReference>
<evidence type="ECO:0000256" key="3">
    <source>
        <dbReference type="ARBA" id="ARBA00022475"/>
    </source>
</evidence>
<comment type="subcellular location">
    <subcellularLocation>
        <location evidence="1">Cell membrane</location>
        <topology evidence="1">Multi-pass membrane protein</topology>
    </subcellularLocation>
</comment>
<dbReference type="InterPro" id="IPR000731">
    <property type="entry name" value="SSD"/>
</dbReference>
<keyword evidence="10" id="KW-1185">Reference proteome</keyword>
<feature type="transmembrane region" description="Helical" evidence="7">
    <location>
        <begin position="524"/>
        <end position="545"/>
    </location>
</feature>
<feature type="transmembrane region" description="Helical" evidence="7">
    <location>
        <begin position="285"/>
        <end position="308"/>
    </location>
</feature>
<evidence type="ECO:0000256" key="6">
    <source>
        <dbReference type="ARBA" id="ARBA00023136"/>
    </source>
</evidence>
<protein>
    <submittedName>
        <fullName evidence="9">MMPL family transporter</fullName>
    </submittedName>
</protein>
<evidence type="ECO:0000256" key="1">
    <source>
        <dbReference type="ARBA" id="ARBA00004651"/>
    </source>
</evidence>
<evidence type="ECO:0000259" key="8">
    <source>
        <dbReference type="PROSITE" id="PS50156"/>
    </source>
</evidence>
<feature type="transmembrane region" description="Helical" evidence="7">
    <location>
        <begin position="374"/>
        <end position="399"/>
    </location>
</feature>
<dbReference type="Gene3D" id="1.20.1640.10">
    <property type="entry name" value="Multidrug efflux transporter AcrB transmembrane domain"/>
    <property type="match status" value="2"/>
</dbReference>
<reference evidence="9 10" key="1">
    <citation type="journal article" date="2019" name="Int. J. Syst. Evol. Microbiol.">
        <title>The Global Catalogue of Microorganisms (GCM) 10K type strain sequencing project: providing services to taxonomists for standard genome sequencing and annotation.</title>
        <authorList>
            <consortium name="The Broad Institute Genomics Platform"/>
            <consortium name="The Broad Institute Genome Sequencing Center for Infectious Disease"/>
            <person name="Wu L."/>
            <person name="Ma J."/>
        </authorList>
    </citation>
    <scope>NUCLEOTIDE SEQUENCE [LARGE SCALE GENOMIC DNA]</scope>
    <source>
        <strain evidence="9 10">JCM 16001</strain>
    </source>
</reference>
<organism evidence="9 10">
    <name type="scientific">Glycomyces endophyticus</name>
    <dbReference type="NCBI Taxonomy" id="480996"/>
    <lineage>
        <taxon>Bacteria</taxon>
        <taxon>Bacillati</taxon>
        <taxon>Actinomycetota</taxon>
        <taxon>Actinomycetes</taxon>
        <taxon>Glycomycetales</taxon>
        <taxon>Glycomycetaceae</taxon>
        <taxon>Glycomyces</taxon>
    </lineage>
</organism>
<proteinExistence type="inferred from homology"/>
<evidence type="ECO:0000256" key="2">
    <source>
        <dbReference type="ARBA" id="ARBA00010157"/>
    </source>
</evidence>
<name>A0ABN2GGK1_9ACTN</name>